<feature type="domain" description="BRCT" evidence="3">
    <location>
        <begin position="495"/>
        <end position="571"/>
    </location>
</feature>
<dbReference type="GO" id="GO:0033314">
    <property type="term" value="P:mitotic DNA replication checkpoint signaling"/>
    <property type="evidence" value="ECO:0007669"/>
    <property type="project" value="TreeGrafter"/>
</dbReference>
<feature type="domain" description="BRCT" evidence="3">
    <location>
        <begin position="100"/>
        <end position="221"/>
    </location>
</feature>
<keyword evidence="1" id="KW-0677">Repeat</keyword>
<evidence type="ECO:0000313" key="5">
    <source>
        <dbReference type="Proteomes" id="UP001419268"/>
    </source>
</evidence>
<feature type="region of interest" description="Disordered" evidence="2">
    <location>
        <begin position="262"/>
        <end position="289"/>
    </location>
</feature>
<protein>
    <recommendedName>
        <fullName evidence="3">BRCT domain-containing protein</fullName>
    </recommendedName>
</protein>
<dbReference type="GO" id="GO:0007095">
    <property type="term" value="P:mitotic G2 DNA damage checkpoint signaling"/>
    <property type="evidence" value="ECO:0007669"/>
    <property type="project" value="TreeGrafter"/>
</dbReference>
<evidence type="ECO:0000256" key="2">
    <source>
        <dbReference type="SAM" id="MobiDB-lite"/>
    </source>
</evidence>
<sequence>MLTKCFNGANVFLSRNLVAPEIHAAVRDALTRNGARIFDNCDSSRNAPEDYHVISSFNHVKFDDLKAKGCNLIGPECVISCAKENRSLPKREGFTCCLAMDGVKAIASGFDKDEKAMIERLVTSMGGVLQNRASLDVNFVMVKNVLAPKYKWALTSLKKPVVTASSSLFPCMMTCSSQSIVAEGDKYLVAQKWGHVHIVAKKWFDQSIAKRSCLEEKSFPVQEPAISLKSGPKEKHSQDRGSTISPVPCTVMADSETTQSFNMSSTYSDSTSFNKGEGVERPASEPGDEKKFGCAVADDSQSDSDLYLSDCRIILVGFQAAEMRKLVGMVRRVFPPLSYPTSTAYFCEKKELKRRAALGVIHVVRAIWLEDCDSEKKEVPVTQGHTVSDIFLPMDSAWFNNASGTVTTSSDQVRSSIAASSMPTTWGVTDMATEDGTSVRRNGERELLTNIEGGNSVKEAAKFDGQDLLYSLNTGYKDQKRVHPNVDPSGTQLRRTSNIFRGTVFRFSSSFPEERRAEIIEWVNEGGGNIVDDRSKTKVQFIIGCHGQKQQASNCAQTTIVSTHWIRSCLEYEDKDKLLLRNLCFVLGAKFSEKLTKKATHLICKFTCGNKYAAACKWGIQPVTIDWISACIRQDAIVSTDPFRPKDATAHDREAGLCKTSQNPMHSSQMVSGDVASQLLIQSQVTKKLNGTIIEDNIFTKRAKLTEDDGHKQVLPAEICMDISANNVESIGKGSVAGEVPHIVPDVAAAIEDLLEQSNKIQDMVTSETPGSERNIFSPDHSLLVQDRLDSSSSLIPKHWLSSFPSLSGPTKQNQLASELSCGNLSEEPLFPWKLFFKEAGSRDIMLPQSLDSRMALNGLPMKSFSDSHILIQAQVPVDSYDQQALGLTSEA</sequence>
<dbReference type="GO" id="GO:0006270">
    <property type="term" value="P:DNA replication initiation"/>
    <property type="evidence" value="ECO:0007669"/>
    <property type="project" value="TreeGrafter"/>
</dbReference>
<dbReference type="PANTHER" id="PTHR13561:SF20">
    <property type="entry name" value="DNA TOPOISOMERASE 2-BINDING PROTEIN 1"/>
    <property type="match status" value="1"/>
</dbReference>
<dbReference type="SUPFAM" id="SSF52113">
    <property type="entry name" value="BRCT domain"/>
    <property type="match status" value="4"/>
</dbReference>
<accession>A0AAP0LE87</accession>
<dbReference type="SMART" id="SM00292">
    <property type="entry name" value="BRCT"/>
    <property type="match status" value="5"/>
</dbReference>
<dbReference type="PANTHER" id="PTHR13561">
    <property type="entry name" value="DNA REPLICATION REGULATOR DPB11-RELATED"/>
    <property type="match status" value="1"/>
</dbReference>
<reference evidence="4 5" key="1">
    <citation type="submission" date="2024-01" db="EMBL/GenBank/DDBJ databases">
        <title>Genome assemblies of Stephania.</title>
        <authorList>
            <person name="Yang L."/>
        </authorList>
    </citation>
    <scope>NUCLEOTIDE SEQUENCE [LARGE SCALE GENOMIC DNA]</scope>
    <source>
        <strain evidence="4">JXDWG</strain>
        <tissue evidence="4">Leaf</tissue>
    </source>
</reference>
<feature type="compositionally biased region" description="Polar residues" evidence="2">
    <location>
        <begin position="262"/>
        <end position="274"/>
    </location>
</feature>
<evidence type="ECO:0000256" key="1">
    <source>
        <dbReference type="ARBA" id="ARBA00022737"/>
    </source>
</evidence>
<dbReference type="InterPro" id="IPR001357">
    <property type="entry name" value="BRCT_dom"/>
</dbReference>
<dbReference type="Pfam" id="PF12738">
    <property type="entry name" value="PTCB-BRCT"/>
    <property type="match status" value="1"/>
</dbReference>
<dbReference type="CDD" id="cd00027">
    <property type="entry name" value="BRCT"/>
    <property type="match status" value="1"/>
</dbReference>
<name>A0AAP0LE87_9MAGN</name>
<gene>
    <name evidence="4" type="ORF">Scep_002575</name>
</gene>
<dbReference type="Gene3D" id="3.40.50.10190">
    <property type="entry name" value="BRCT domain"/>
    <property type="match status" value="5"/>
</dbReference>
<comment type="caution">
    <text evidence="4">The sequence shown here is derived from an EMBL/GenBank/DDBJ whole genome shotgun (WGS) entry which is preliminary data.</text>
</comment>
<dbReference type="AlphaFoldDB" id="A0AAP0LE87"/>
<organism evidence="4 5">
    <name type="scientific">Stephania cephalantha</name>
    <dbReference type="NCBI Taxonomy" id="152367"/>
    <lineage>
        <taxon>Eukaryota</taxon>
        <taxon>Viridiplantae</taxon>
        <taxon>Streptophyta</taxon>
        <taxon>Embryophyta</taxon>
        <taxon>Tracheophyta</taxon>
        <taxon>Spermatophyta</taxon>
        <taxon>Magnoliopsida</taxon>
        <taxon>Ranunculales</taxon>
        <taxon>Menispermaceae</taxon>
        <taxon>Menispermoideae</taxon>
        <taxon>Cissampelideae</taxon>
        <taxon>Stephania</taxon>
    </lineage>
</organism>
<evidence type="ECO:0000259" key="3">
    <source>
        <dbReference type="PROSITE" id="PS50172"/>
    </source>
</evidence>
<proteinExistence type="predicted"/>
<evidence type="ECO:0000313" key="4">
    <source>
        <dbReference type="EMBL" id="KAK9167384.1"/>
    </source>
</evidence>
<feature type="compositionally biased region" description="Basic and acidic residues" evidence="2">
    <location>
        <begin position="277"/>
        <end position="289"/>
    </location>
</feature>
<dbReference type="EMBL" id="JBBNAG010000001">
    <property type="protein sequence ID" value="KAK9167384.1"/>
    <property type="molecule type" value="Genomic_DNA"/>
</dbReference>
<dbReference type="InterPro" id="IPR036420">
    <property type="entry name" value="BRCT_dom_sf"/>
</dbReference>
<dbReference type="Proteomes" id="UP001419268">
    <property type="component" value="Unassembled WGS sequence"/>
</dbReference>
<dbReference type="FunFam" id="3.40.50.10190:FF:000057">
    <property type="entry name" value="Transcription coactivator"/>
    <property type="match status" value="1"/>
</dbReference>
<feature type="region of interest" description="Disordered" evidence="2">
    <location>
        <begin position="225"/>
        <end position="248"/>
    </location>
</feature>
<dbReference type="Pfam" id="PF00533">
    <property type="entry name" value="BRCT"/>
    <property type="match status" value="1"/>
</dbReference>
<dbReference type="PROSITE" id="PS50172">
    <property type="entry name" value="BRCT"/>
    <property type="match status" value="3"/>
</dbReference>
<feature type="domain" description="BRCT" evidence="3">
    <location>
        <begin position="573"/>
        <end position="645"/>
    </location>
</feature>
<keyword evidence="5" id="KW-1185">Reference proteome</keyword>